<keyword evidence="1" id="KW-0812">Transmembrane</keyword>
<dbReference type="Pfam" id="PF20176">
    <property type="entry name" value="DUF6541"/>
    <property type="match status" value="1"/>
</dbReference>
<feature type="transmembrane region" description="Helical" evidence="1">
    <location>
        <begin position="201"/>
        <end position="223"/>
    </location>
</feature>
<feature type="transmembrane region" description="Helical" evidence="1">
    <location>
        <begin position="115"/>
        <end position="134"/>
    </location>
</feature>
<dbReference type="Proteomes" id="UP000182975">
    <property type="component" value="Unassembled WGS sequence"/>
</dbReference>
<feature type="transmembrane region" description="Helical" evidence="1">
    <location>
        <begin position="6"/>
        <end position="27"/>
    </location>
</feature>
<feature type="transmembrane region" description="Helical" evidence="1">
    <location>
        <begin position="337"/>
        <end position="359"/>
    </location>
</feature>
<dbReference type="PATRIC" id="fig|79604.3.peg.267"/>
<evidence type="ECO:0000313" key="3">
    <source>
        <dbReference type="Proteomes" id="UP000182975"/>
    </source>
</evidence>
<feature type="transmembrane region" description="Helical" evidence="1">
    <location>
        <begin position="379"/>
        <end position="405"/>
    </location>
</feature>
<evidence type="ECO:0000313" key="2">
    <source>
        <dbReference type="EMBL" id="SEO96511.1"/>
    </source>
</evidence>
<feature type="transmembrane region" description="Helical" evidence="1">
    <location>
        <begin position="457"/>
        <end position="483"/>
    </location>
</feature>
<dbReference type="KEGG" id="ddt:AAY81_01285"/>
<accession>A0A172RWC2</accession>
<evidence type="ECO:0008006" key="4">
    <source>
        <dbReference type="Google" id="ProtNLM"/>
    </source>
</evidence>
<keyword evidence="1" id="KW-1133">Transmembrane helix</keyword>
<keyword evidence="3" id="KW-1185">Reference proteome</keyword>
<protein>
    <recommendedName>
        <fullName evidence="4">4-amino-4-deoxy-L-arabinose transferase</fullName>
    </recommendedName>
</protein>
<organism evidence="2 3">
    <name type="scientific">Denitrobacterium detoxificans</name>
    <dbReference type="NCBI Taxonomy" id="79604"/>
    <lineage>
        <taxon>Bacteria</taxon>
        <taxon>Bacillati</taxon>
        <taxon>Actinomycetota</taxon>
        <taxon>Coriobacteriia</taxon>
        <taxon>Eggerthellales</taxon>
        <taxon>Eggerthellaceae</taxon>
        <taxon>Denitrobacterium</taxon>
    </lineage>
</organism>
<feature type="transmembrane region" description="Helical" evidence="1">
    <location>
        <begin position="177"/>
        <end position="195"/>
    </location>
</feature>
<feature type="transmembrane region" description="Helical" evidence="1">
    <location>
        <begin position="417"/>
        <end position="437"/>
    </location>
</feature>
<dbReference type="EMBL" id="FOEC01000014">
    <property type="protein sequence ID" value="SEO96511.1"/>
    <property type="molecule type" value="Genomic_DNA"/>
</dbReference>
<feature type="transmembrane region" description="Helical" evidence="1">
    <location>
        <begin position="261"/>
        <end position="278"/>
    </location>
</feature>
<dbReference type="InterPro" id="IPR046671">
    <property type="entry name" value="DUF6541"/>
</dbReference>
<dbReference type="AlphaFoldDB" id="A0A172RWC2"/>
<dbReference type="OrthoDB" id="3169698at2"/>
<reference evidence="3" key="1">
    <citation type="submission" date="2016-10" db="EMBL/GenBank/DDBJ databases">
        <authorList>
            <person name="Varghese N."/>
        </authorList>
    </citation>
    <scope>NUCLEOTIDE SEQUENCE [LARGE SCALE GENOMIC DNA]</scope>
    <source>
        <strain evidence="3">DSM 21843</strain>
    </source>
</reference>
<evidence type="ECO:0000256" key="1">
    <source>
        <dbReference type="SAM" id="Phobius"/>
    </source>
</evidence>
<name>A0A172RWC2_9ACTN</name>
<keyword evidence="1" id="KW-0472">Membrane</keyword>
<proteinExistence type="predicted"/>
<feature type="transmembrane region" description="Helical" evidence="1">
    <location>
        <begin position="308"/>
        <end position="325"/>
    </location>
</feature>
<sequence length="688" mass="75190">MWFELLLATLLCACVLYVPGFFFARALRMRRFDAVAVAPLFSVALLVAEGIVAHKAGVAMPAYVLPLVALGICLACFVVSRVVVRPTAPRGAHVWPSPEAESVSARCCQDVGKQVLLYVGVALFVTVIVFLTAIDGPDSFSRSDDTAFHIAVIRGFLDSGSYSILNCSSFLDHGIAGGYYPGAWYVVAAVVASVFGDSVSLANNATIIVSMVLVFPLVMLFFFRQFFPGNTRLAYAGALVTPAFCGFPWGFLVFGQLFGNLLSWIFVMVALVFLARAIDAKGAGVRARWIVCLVIALPVIAAAQPNGVFTFGIIAVAYTAWRIFFEPNAEHATFSRARILGVVGLVVAACVVWVGFYFAPPLQAVVEYETPATLSLAEGIASGLTFMFSTHGGIQPFLSVVVLLGIIRTCRKGHRRYLWMTAAFACAMLIYFVDVGTDWPIKHLLAGFWYSDYRRTGAMAALFAIPLAAMGLQWLIDACLALARRLHGGNKLGTVGVRVVASAVVVVMLVCQFAPLHVYFSEKRDIRMGLMTVRNQLTTNYSWQIGFTAEEDAFVQQVKDIVPEGALVVNLPNDGSCWSYGVEGLDTYWRRCVKNGVGSSDQDKLLRLHMKELSTSEDVQQAVSDLNIQYVLLLDYAGADNRTMVEKRYEGKDWVGIEEITDDTPGFTVVLSEGDMRLYAIDRSYVAE</sequence>
<feature type="transmembrane region" description="Helical" evidence="1">
    <location>
        <begin position="495"/>
        <end position="520"/>
    </location>
</feature>
<feature type="transmembrane region" description="Helical" evidence="1">
    <location>
        <begin position="285"/>
        <end position="302"/>
    </location>
</feature>
<dbReference type="STRING" id="79604.AAY81_01285"/>
<gene>
    <name evidence="2" type="ORF">SAMN02910314_01757</name>
</gene>
<feature type="transmembrane region" description="Helical" evidence="1">
    <location>
        <begin position="60"/>
        <end position="84"/>
    </location>
</feature>
<feature type="transmembrane region" description="Helical" evidence="1">
    <location>
        <begin position="34"/>
        <end position="54"/>
    </location>
</feature>
<dbReference type="RefSeq" id="WP_066660450.1">
    <property type="nucleotide sequence ID" value="NZ_CP011402.1"/>
</dbReference>